<keyword evidence="4" id="KW-1185">Reference proteome</keyword>
<name>A0ABT6QAD9_9PROT</name>
<feature type="transmembrane region" description="Helical" evidence="2">
    <location>
        <begin position="160"/>
        <end position="180"/>
    </location>
</feature>
<dbReference type="Gene3D" id="1.25.40.10">
    <property type="entry name" value="Tetratricopeptide repeat domain"/>
    <property type="match status" value="1"/>
</dbReference>
<keyword evidence="2" id="KW-0472">Membrane</keyword>
<reference evidence="3" key="1">
    <citation type="submission" date="2023-05" db="EMBL/GenBank/DDBJ databases">
        <title>Whole genome sequence of Commensalibacter sp.</title>
        <authorList>
            <person name="Charoenyingcharoen P."/>
            <person name="Yukphan P."/>
        </authorList>
    </citation>
    <scope>NUCLEOTIDE SEQUENCE</scope>
    <source>
        <strain evidence="3">TBRC 10068</strain>
    </source>
</reference>
<dbReference type="SUPFAM" id="SSF81901">
    <property type="entry name" value="HCP-like"/>
    <property type="match status" value="1"/>
</dbReference>
<evidence type="ECO:0000313" key="4">
    <source>
        <dbReference type="Proteomes" id="UP001431775"/>
    </source>
</evidence>
<sequence>MSSQLKILAAAPGEAVIVVVGQAAQYGTVLTISFPQFSSIASQKVLQQFVEGDNLLLTIDADSLGDILEPDSPYQIKIPELDCLATVIWPEIIGKRGNSKGVINTASNPLKTTQIIKEQEKIEEPDILPQEDQPEPSEPIVEEEAPLIHEEPKKSTSKQIIAAIITIIVITGAGGGIWYMKHQQSQPEVKKEQVVKKEEPKKEQPKVPEVAKTQPPAPPPKPEPSLAETLQKMPVPDVINKAPNTAMITKEGERRLAVKQYDDGVLLLENAASKGDTVAMLKLGLLYSPVDFKEGGAIPSPDMREAARYFQKAVENGSKEAAAPRAALKEWLIKKAESGDDMARLTIKDFWK</sequence>
<protein>
    <recommendedName>
        <fullName evidence="5">Sel1 repeat family protein</fullName>
    </recommendedName>
</protein>
<proteinExistence type="predicted"/>
<evidence type="ECO:0000256" key="2">
    <source>
        <dbReference type="SAM" id="Phobius"/>
    </source>
</evidence>
<keyword evidence="2" id="KW-1133">Transmembrane helix</keyword>
<keyword evidence="2" id="KW-0812">Transmembrane</keyword>
<dbReference type="InterPro" id="IPR011990">
    <property type="entry name" value="TPR-like_helical_dom_sf"/>
</dbReference>
<gene>
    <name evidence="3" type="ORF">QJV33_10615</name>
</gene>
<evidence type="ECO:0008006" key="5">
    <source>
        <dbReference type="Google" id="ProtNLM"/>
    </source>
</evidence>
<dbReference type="Proteomes" id="UP001431775">
    <property type="component" value="Unassembled WGS sequence"/>
</dbReference>
<evidence type="ECO:0000256" key="1">
    <source>
        <dbReference type="SAM" id="MobiDB-lite"/>
    </source>
</evidence>
<feature type="region of interest" description="Disordered" evidence="1">
    <location>
        <begin position="183"/>
        <end position="227"/>
    </location>
</feature>
<comment type="caution">
    <text evidence="3">The sequence shown here is derived from an EMBL/GenBank/DDBJ whole genome shotgun (WGS) entry which is preliminary data.</text>
</comment>
<dbReference type="EMBL" id="JASBAN010000001">
    <property type="protein sequence ID" value="MDI2113722.1"/>
    <property type="molecule type" value="Genomic_DNA"/>
</dbReference>
<feature type="compositionally biased region" description="Basic and acidic residues" evidence="1">
    <location>
        <begin position="188"/>
        <end position="206"/>
    </location>
</feature>
<dbReference type="RefSeq" id="WP_281463302.1">
    <property type="nucleotide sequence ID" value="NZ_JASBAN010000001.1"/>
</dbReference>
<organism evidence="3 4">
    <name type="scientific">Commensalibacter nepenthis</name>
    <dbReference type="NCBI Taxonomy" id="3043872"/>
    <lineage>
        <taxon>Bacteria</taxon>
        <taxon>Pseudomonadati</taxon>
        <taxon>Pseudomonadota</taxon>
        <taxon>Alphaproteobacteria</taxon>
        <taxon>Acetobacterales</taxon>
        <taxon>Acetobacteraceae</taxon>
    </lineage>
</organism>
<accession>A0ABT6QAD9</accession>
<evidence type="ECO:0000313" key="3">
    <source>
        <dbReference type="EMBL" id="MDI2113722.1"/>
    </source>
</evidence>